<name>A0A1I4IAA7_9FIRM</name>
<dbReference type="EMBL" id="FOTS01000007">
    <property type="protein sequence ID" value="SFL50993.1"/>
    <property type="molecule type" value="Genomic_DNA"/>
</dbReference>
<keyword evidence="1" id="KW-0472">Membrane</keyword>
<evidence type="ECO:0000256" key="1">
    <source>
        <dbReference type="SAM" id="Phobius"/>
    </source>
</evidence>
<keyword evidence="1" id="KW-1133">Transmembrane helix</keyword>
<feature type="transmembrane region" description="Helical" evidence="1">
    <location>
        <begin position="91"/>
        <end position="111"/>
    </location>
</feature>
<organism evidence="2 3">
    <name type="scientific">Pelosinus propionicus DSM 13327</name>
    <dbReference type="NCBI Taxonomy" id="1123291"/>
    <lineage>
        <taxon>Bacteria</taxon>
        <taxon>Bacillati</taxon>
        <taxon>Bacillota</taxon>
        <taxon>Negativicutes</taxon>
        <taxon>Selenomonadales</taxon>
        <taxon>Sporomusaceae</taxon>
        <taxon>Pelosinus</taxon>
    </lineage>
</organism>
<dbReference type="RefSeq" id="WP_245754825.1">
    <property type="nucleotide sequence ID" value="NZ_FOTS01000007.1"/>
</dbReference>
<keyword evidence="1" id="KW-0812">Transmembrane</keyword>
<keyword evidence="3" id="KW-1185">Reference proteome</keyword>
<feature type="transmembrane region" description="Helical" evidence="1">
    <location>
        <begin position="67"/>
        <end position="85"/>
    </location>
</feature>
<gene>
    <name evidence="2" type="ORF">SAMN04490355_100766</name>
</gene>
<dbReference type="AlphaFoldDB" id="A0A1I4IAA7"/>
<dbReference type="STRING" id="1123291.SAMN04490355_100766"/>
<protein>
    <submittedName>
        <fullName evidence="2">Uncharacterized protein</fullName>
    </submittedName>
</protein>
<proteinExistence type="predicted"/>
<dbReference type="Proteomes" id="UP000199520">
    <property type="component" value="Unassembled WGS sequence"/>
</dbReference>
<evidence type="ECO:0000313" key="2">
    <source>
        <dbReference type="EMBL" id="SFL50993.1"/>
    </source>
</evidence>
<accession>A0A1I4IAA7</accession>
<evidence type="ECO:0000313" key="3">
    <source>
        <dbReference type="Proteomes" id="UP000199520"/>
    </source>
</evidence>
<feature type="transmembrane region" description="Helical" evidence="1">
    <location>
        <begin position="33"/>
        <end position="55"/>
    </location>
</feature>
<reference evidence="3" key="1">
    <citation type="submission" date="2016-10" db="EMBL/GenBank/DDBJ databases">
        <authorList>
            <person name="Varghese N."/>
            <person name="Submissions S."/>
        </authorList>
    </citation>
    <scope>NUCLEOTIDE SEQUENCE [LARGE SCALE GENOMIC DNA]</scope>
    <source>
        <strain evidence="3">DSM 13327</strain>
    </source>
</reference>
<sequence length="182" mass="21205">MNNQMLMWSMLFLPWLTLFFMNKEEVKRFMPAALFSALTSVLAVEMGESLGWFIYGQTTYPLRTSSYLIFGLNCVTTIWLFHFIYGNFGKYIIIDLVLNLGFIYLLHIYVLGSRGIFHEIGLTPFRNALITTADGVLVYAYQMWQEGIFVHYEKAERIKNLQLLQPKAAKPLDPEKQEDNEH</sequence>